<reference evidence="5 6" key="1">
    <citation type="submission" date="2018-03" db="EMBL/GenBank/DDBJ databases">
        <title>Genome sequencing of Ottowia sp.</title>
        <authorList>
            <person name="Kim S.-J."/>
            <person name="Heo J."/>
            <person name="Kwon S.-W."/>
        </authorList>
    </citation>
    <scope>NUCLEOTIDE SEQUENCE [LARGE SCALE GENOMIC DNA]</scope>
    <source>
        <strain evidence="5 6">KADR8-3</strain>
    </source>
</reference>
<keyword evidence="3" id="KW-0804">Transcription</keyword>
<sequence>MPAPPDPAHQGTPFAFVQAVLRAYAARSCAPDKALAAAQIAPDRRGHWPSQVSPLQFERLCAAAMRELDDEAPGWFSRPLPWGSYGMLARASMGAPTLAVALKRWCRHHGLLTQDVGLALHSDESGARVEITEHTDLGQQREFALLSLLRNLHGLSCWWVDSQIALLGAHFPGEAPPHAAVYGRLFPGTVHFQAPRATLVFDAHYLNLPLRKDAAAIDQMLRRALPILVWPYRRDRLLSRQVSRLLQAPSHAHGASSAHTAETLAAELGLSARSLHRQLRAEGASVQQLKDEARRARASDLLLRTALPVARIAGLCGFASDKSFARAFRQWTGHSPQEHRRGA</sequence>
<evidence type="ECO:0000313" key="6">
    <source>
        <dbReference type="Proteomes" id="UP000239709"/>
    </source>
</evidence>
<dbReference type="RefSeq" id="WP_106704542.1">
    <property type="nucleotide sequence ID" value="NZ_CP027666.1"/>
</dbReference>
<evidence type="ECO:0000313" key="5">
    <source>
        <dbReference type="EMBL" id="AVO36000.1"/>
    </source>
</evidence>
<organism evidence="5 6">
    <name type="scientific">Ottowia oryzae</name>
    <dbReference type="NCBI Taxonomy" id="2109914"/>
    <lineage>
        <taxon>Bacteria</taxon>
        <taxon>Pseudomonadati</taxon>
        <taxon>Pseudomonadota</taxon>
        <taxon>Betaproteobacteria</taxon>
        <taxon>Burkholderiales</taxon>
        <taxon>Comamonadaceae</taxon>
        <taxon>Ottowia</taxon>
    </lineage>
</organism>
<dbReference type="InterPro" id="IPR009057">
    <property type="entry name" value="Homeodomain-like_sf"/>
</dbReference>
<dbReference type="InterPro" id="IPR018060">
    <property type="entry name" value="HTH_AraC"/>
</dbReference>
<dbReference type="SUPFAM" id="SSF46689">
    <property type="entry name" value="Homeodomain-like"/>
    <property type="match status" value="1"/>
</dbReference>
<keyword evidence="2" id="KW-0238">DNA-binding</keyword>
<dbReference type="PROSITE" id="PS01124">
    <property type="entry name" value="HTH_ARAC_FAMILY_2"/>
    <property type="match status" value="1"/>
</dbReference>
<keyword evidence="1" id="KW-0805">Transcription regulation</keyword>
<proteinExistence type="predicted"/>
<evidence type="ECO:0000256" key="3">
    <source>
        <dbReference type="ARBA" id="ARBA00023163"/>
    </source>
</evidence>
<dbReference type="EMBL" id="CP027666">
    <property type="protein sequence ID" value="AVO36000.1"/>
    <property type="molecule type" value="Genomic_DNA"/>
</dbReference>
<dbReference type="GO" id="GO:0000976">
    <property type="term" value="F:transcription cis-regulatory region binding"/>
    <property type="evidence" value="ECO:0007669"/>
    <property type="project" value="TreeGrafter"/>
</dbReference>
<dbReference type="InterPro" id="IPR032687">
    <property type="entry name" value="AraC-type_N"/>
</dbReference>
<accession>A0A2S0MJE6</accession>
<dbReference type="OrthoDB" id="6506763at2"/>
<dbReference type="KEGG" id="otk:C6570_06055"/>
<dbReference type="Pfam" id="PF12625">
    <property type="entry name" value="Arabinose_bd"/>
    <property type="match status" value="1"/>
</dbReference>
<dbReference type="PANTHER" id="PTHR47894:SF1">
    <property type="entry name" value="HTH-TYPE TRANSCRIPTIONAL REGULATOR VQSM"/>
    <property type="match status" value="1"/>
</dbReference>
<dbReference type="Pfam" id="PF12833">
    <property type="entry name" value="HTH_18"/>
    <property type="match status" value="1"/>
</dbReference>
<dbReference type="PANTHER" id="PTHR47894">
    <property type="entry name" value="HTH-TYPE TRANSCRIPTIONAL REGULATOR GADX"/>
    <property type="match status" value="1"/>
</dbReference>
<name>A0A2S0MJE6_9BURK</name>
<dbReference type="AlphaFoldDB" id="A0A2S0MJE6"/>
<protein>
    <submittedName>
        <fullName evidence="5">AraC family transcriptional regulator</fullName>
    </submittedName>
</protein>
<dbReference type="Proteomes" id="UP000239709">
    <property type="component" value="Chromosome"/>
</dbReference>
<evidence type="ECO:0000256" key="2">
    <source>
        <dbReference type="ARBA" id="ARBA00023125"/>
    </source>
</evidence>
<dbReference type="SMART" id="SM00342">
    <property type="entry name" value="HTH_ARAC"/>
    <property type="match status" value="1"/>
</dbReference>
<dbReference type="GO" id="GO:0003700">
    <property type="term" value="F:DNA-binding transcription factor activity"/>
    <property type="evidence" value="ECO:0007669"/>
    <property type="project" value="InterPro"/>
</dbReference>
<gene>
    <name evidence="5" type="ORF">C6570_06055</name>
</gene>
<feature type="domain" description="HTH araC/xylS-type" evidence="4">
    <location>
        <begin position="240"/>
        <end position="342"/>
    </location>
</feature>
<dbReference type="GO" id="GO:0005829">
    <property type="term" value="C:cytosol"/>
    <property type="evidence" value="ECO:0007669"/>
    <property type="project" value="TreeGrafter"/>
</dbReference>
<evidence type="ECO:0000259" key="4">
    <source>
        <dbReference type="PROSITE" id="PS01124"/>
    </source>
</evidence>
<keyword evidence="6" id="KW-1185">Reference proteome</keyword>
<dbReference type="Gene3D" id="1.10.10.60">
    <property type="entry name" value="Homeodomain-like"/>
    <property type="match status" value="1"/>
</dbReference>
<evidence type="ECO:0000256" key="1">
    <source>
        <dbReference type="ARBA" id="ARBA00023015"/>
    </source>
</evidence>